<reference evidence="2 3" key="1">
    <citation type="submission" date="2019-05" db="EMBL/GenBank/DDBJ databases">
        <title>Emergence of the Ug99 lineage of the wheat stem rust pathogen through somatic hybridization.</title>
        <authorList>
            <person name="Li F."/>
            <person name="Upadhyaya N.M."/>
            <person name="Sperschneider J."/>
            <person name="Matny O."/>
            <person name="Nguyen-Phuc H."/>
            <person name="Mago R."/>
            <person name="Raley C."/>
            <person name="Miller M.E."/>
            <person name="Silverstein K.A.T."/>
            <person name="Henningsen E."/>
            <person name="Hirsch C.D."/>
            <person name="Visser B."/>
            <person name="Pretorius Z.A."/>
            <person name="Steffenson B.J."/>
            <person name="Schwessinger B."/>
            <person name="Dodds P.N."/>
            <person name="Figueroa M."/>
        </authorList>
    </citation>
    <scope>NUCLEOTIDE SEQUENCE [LARGE SCALE GENOMIC DNA]</scope>
    <source>
        <strain evidence="2">21-0</strain>
    </source>
</reference>
<sequence>MKSLSSTASYILHRLTQLLALRHLILKSHHQRAFRASAILILLCPVSLPIIRFATKLESSTPITYRFLNLSSRPLSFPDS</sequence>
<keyword evidence="3" id="KW-1185">Reference proteome</keyword>
<evidence type="ECO:0000256" key="1">
    <source>
        <dbReference type="SAM" id="Phobius"/>
    </source>
</evidence>
<keyword evidence="1" id="KW-0472">Membrane</keyword>
<organism evidence="2 3">
    <name type="scientific">Puccinia graminis f. sp. tritici</name>
    <dbReference type="NCBI Taxonomy" id="56615"/>
    <lineage>
        <taxon>Eukaryota</taxon>
        <taxon>Fungi</taxon>
        <taxon>Dikarya</taxon>
        <taxon>Basidiomycota</taxon>
        <taxon>Pucciniomycotina</taxon>
        <taxon>Pucciniomycetes</taxon>
        <taxon>Pucciniales</taxon>
        <taxon>Pucciniaceae</taxon>
        <taxon>Puccinia</taxon>
    </lineage>
</organism>
<accession>A0A5B0PL73</accession>
<evidence type="ECO:0000313" key="3">
    <source>
        <dbReference type="Proteomes" id="UP000324748"/>
    </source>
</evidence>
<name>A0A5B0PL73_PUCGR</name>
<comment type="caution">
    <text evidence="2">The sequence shown here is derived from an EMBL/GenBank/DDBJ whole genome shotgun (WGS) entry which is preliminary data.</text>
</comment>
<dbReference type="AlphaFoldDB" id="A0A5B0PL73"/>
<dbReference type="Proteomes" id="UP000324748">
    <property type="component" value="Unassembled WGS sequence"/>
</dbReference>
<gene>
    <name evidence="2" type="ORF">PGT21_016733</name>
</gene>
<protein>
    <submittedName>
        <fullName evidence="2">Uncharacterized protein</fullName>
    </submittedName>
</protein>
<keyword evidence="1" id="KW-1133">Transmembrane helix</keyword>
<proteinExistence type="predicted"/>
<keyword evidence="1" id="KW-0812">Transmembrane</keyword>
<evidence type="ECO:0000313" key="2">
    <source>
        <dbReference type="EMBL" id="KAA1101320.1"/>
    </source>
</evidence>
<dbReference type="EMBL" id="VSWC01000053">
    <property type="protein sequence ID" value="KAA1101320.1"/>
    <property type="molecule type" value="Genomic_DNA"/>
</dbReference>
<feature type="transmembrane region" description="Helical" evidence="1">
    <location>
        <begin position="33"/>
        <end position="54"/>
    </location>
</feature>